<comment type="caution">
    <text evidence="1">The sequence shown here is derived from an EMBL/GenBank/DDBJ whole genome shotgun (WGS) entry which is preliminary data.</text>
</comment>
<sequence>MKTLAPVFHAPPTAPVLHLSGPALREVLDSLLGAAASRDGIEALMQGLACKTALFASLLDGGRVRALSEAEFLALCSFMPTVRRRIGEWLAQHGIAAMRTRLAALLTAPGEVEARFGDFLACFPEDRGHRWVRDLAAETLHFTAPEEVPLMTRWMWDRRTATGVLREIWHGEATALDALALPDGLPTFLAMRAEIAGFLRDNGFFRDLALFQDLFCAHIYAGYINDRGGSYLNAEFSGGEDPMRHTRRLLGLDALVENGLRLKVRLPAQASAPAHGAARLGHSGEGDADP</sequence>
<dbReference type="EMBL" id="DTQM01000151">
    <property type="protein sequence ID" value="HGC43077.1"/>
    <property type="molecule type" value="Genomic_DNA"/>
</dbReference>
<dbReference type="AlphaFoldDB" id="A0A8J4M6A3"/>
<accession>A0A8J4M6A3</accession>
<organism evidence="1">
    <name type="scientific">Acidicaldus sp</name>
    <dbReference type="NCBI Taxonomy" id="1872105"/>
    <lineage>
        <taxon>Bacteria</taxon>
        <taxon>Pseudomonadati</taxon>
        <taxon>Pseudomonadota</taxon>
        <taxon>Alphaproteobacteria</taxon>
        <taxon>Acetobacterales</taxon>
        <taxon>Acetobacteraceae</taxon>
        <taxon>Acidicaldus</taxon>
    </lineage>
</organism>
<evidence type="ECO:0000313" key="1">
    <source>
        <dbReference type="EMBL" id="HGC43077.1"/>
    </source>
</evidence>
<name>A0A8J4M6A3_9PROT</name>
<protein>
    <submittedName>
        <fullName evidence="1">Uncharacterized protein</fullName>
    </submittedName>
</protein>
<gene>
    <name evidence="1" type="ORF">ENY07_07645</name>
</gene>
<proteinExistence type="predicted"/>
<reference evidence="1" key="1">
    <citation type="journal article" date="2020" name="mSystems">
        <title>Genome- and Community-Level Interaction Insights into Carbon Utilization and Element Cycling Functions of Hydrothermarchaeota in Hydrothermal Sediment.</title>
        <authorList>
            <person name="Zhou Z."/>
            <person name="Liu Y."/>
            <person name="Xu W."/>
            <person name="Pan J."/>
            <person name="Luo Z.H."/>
            <person name="Li M."/>
        </authorList>
    </citation>
    <scope>NUCLEOTIDE SEQUENCE</scope>
    <source>
        <strain evidence="1">SpSt-997</strain>
    </source>
</reference>